<accession>A0A940S3L1</accession>
<dbReference type="RefSeq" id="WP_209364212.1">
    <property type="nucleotide sequence ID" value="NZ_JAGISH010000031.1"/>
</dbReference>
<organism evidence="1 2">
    <name type="scientific">Sagittula salina</name>
    <dbReference type="NCBI Taxonomy" id="2820268"/>
    <lineage>
        <taxon>Bacteria</taxon>
        <taxon>Pseudomonadati</taxon>
        <taxon>Pseudomonadota</taxon>
        <taxon>Alphaproteobacteria</taxon>
        <taxon>Rhodobacterales</taxon>
        <taxon>Roseobacteraceae</taxon>
        <taxon>Sagittula</taxon>
    </lineage>
</organism>
<reference evidence="1" key="1">
    <citation type="submission" date="2021-03" db="EMBL/GenBank/DDBJ databases">
        <title>Sagittula salina sp. nov. strain M10.9X isolated from the marine waste.</title>
        <authorList>
            <person name="Satari L."/>
            <person name="Molina-Menor E."/>
            <person name="Vidal-Verdu A."/>
            <person name="Pascual J."/>
            <person name="Pereto J."/>
            <person name="Porcar M."/>
        </authorList>
    </citation>
    <scope>NUCLEOTIDE SEQUENCE</scope>
    <source>
        <strain evidence="1">M10.9X</strain>
    </source>
</reference>
<dbReference type="EMBL" id="JAGISH010000031">
    <property type="protein sequence ID" value="MBP0485207.1"/>
    <property type="molecule type" value="Genomic_DNA"/>
</dbReference>
<comment type="caution">
    <text evidence="1">The sequence shown here is derived from an EMBL/GenBank/DDBJ whole genome shotgun (WGS) entry which is preliminary data.</text>
</comment>
<sequence>MAYIAKSDHFKNWKLREDAVEFEYYGHGANGMLFLSRQNSRIRKVPFGGGYRPTEQLVQIAKDELQAVKLAANSCWTRKYIPLPVKETPNGRVYNEANTDISDELFLTSLSFEMSFIQISGATEMKFGSANSHSCKLIVKKFGRIGITYLVDATVWEEPDGKIQKIVDFGIDPKVHDPK</sequence>
<proteinExistence type="predicted"/>
<evidence type="ECO:0000313" key="2">
    <source>
        <dbReference type="Proteomes" id="UP000675940"/>
    </source>
</evidence>
<dbReference type="AlphaFoldDB" id="A0A940S3L1"/>
<evidence type="ECO:0000313" key="1">
    <source>
        <dbReference type="EMBL" id="MBP0485207.1"/>
    </source>
</evidence>
<keyword evidence="2" id="KW-1185">Reference proteome</keyword>
<protein>
    <submittedName>
        <fullName evidence="1">Uncharacterized protein</fullName>
    </submittedName>
</protein>
<name>A0A940S3L1_9RHOB</name>
<dbReference type="Proteomes" id="UP000675940">
    <property type="component" value="Unassembled WGS sequence"/>
</dbReference>
<gene>
    <name evidence="1" type="ORF">J5474_22390</name>
</gene>